<feature type="region of interest" description="Disordered" evidence="6">
    <location>
        <begin position="483"/>
        <end position="530"/>
    </location>
</feature>
<evidence type="ECO:0000256" key="2">
    <source>
        <dbReference type="ARBA" id="ARBA00022692"/>
    </source>
</evidence>
<evidence type="ECO:0000313" key="10">
    <source>
        <dbReference type="Proteomes" id="UP000239899"/>
    </source>
</evidence>
<dbReference type="OrthoDB" id="272750at2759"/>
<keyword evidence="3" id="KW-0813">Transport</keyword>
<protein>
    <submittedName>
        <fullName evidence="9">Transcriptional regulator</fullName>
    </submittedName>
</protein>
<feature type="transmembrane region" description="Helical" evidence="7">
    <location>
        <begin position="662"/>
        <end position="683"/>
    </location>
</feature>
<feature type="compositionally biased region" description="Low complexity" evidence="6">
    <location>
        <begin position="620"/>
        <end position="635"/>
    </location>
</feature>
<feature type="compositionally biased region" description="Low complexity" evidence="6">
    <location>
        <begin position="19"/>
        <end position="35"/>
    </location>
</feature>
<feature type="transmembrane region" description="Helical" evidence="7">
    <location>
        <begin position="407"/>
        <end position="424"/>
    </location>
</feature>
<comment type="subcellular location">
    <subcellularLocation>
        <location evidence="1">Membrane</location>
        <topology evidence="1">Multi-pass membrane protein</topology>
    </subcellularLocation>
</comment>
<dbReference type="PANTHER" id="PTHR22950">
    <property type="entry name" value="AMINO ACID TRANSPORTER"/>
    <property type="match status" value="1"/>
</dbReference>
<dbReference type="SUPFAM" id="SSF143456">
    <property type="entry name" value="VC0467-like"/>
    <property type="match status" value="1"/>
</dbReference>
<evidence type="ECO:0000256" key="6">
    <source>
        <dbReference type="SAM" id="MobiDB-lite"/>
    </source>
</evidence>
<evidence type="ECO:0000313" key="9">
    <source>
        <dbReference type="EMBL" id="PRW39208.1"/>
    </source>
</evidence>
<dbReference type="Pfam" id="PF02622">
    <property type="entry name" value="DUF179"/>
    <property type="match status" value="1"/>
</dbReference>
<feature type="region of interest" description="Disordered" evidence="6">
    <location>
        <begin position="1"/>
        <end position="48"/>
    </location>
</feature>
<keyword evidence="4 7" id="KW-1133">Transmembrane helix</keyword>
<proteinExistence type="predicted"/>
<feature type="region of interest" description="Disordered" evidence="6">
    <location>
        <begin position="620"/>
        <end position="659"/>
    </location>
</feature>
<keyword evidence="3" id="KW-0029">Amino-acid transport</keyword>
<dbReference type="EMBL" id="LHPG02000014">
    <property type="protein sequence ID" value="PRW39208.1"/>
    <property type="molecule type" value="Genomic_DNA"/>
</dbReference>
<sequence length="756" mass="77233">MYTNSAEQRQSGCTANGKPVCPAVPDLPPVAAAAGGSEGGLGEEDAQPPQVLGDWRAFRAKLVAESGDGGWAARQAEDNRQLLQIQSPALAQEETWAHATGAPEVGGLLLATSVAPGMLGDEYWQVVVFLLQHGPQGSLGLILNRPTSLKMGRGRGGLPMSLDGMPELRDAFASSILYCGGYKAQHIVTLLHGQRRLEGAVEVIPGIYLGAHEAATAEVVTGGLLQTDFRFFAGCLAWEPGQLAREIAAGAWHTAACSRTLVLKQCLQLPVPLWREAMCLMGGRLMGWSLGLFFTVAVAAVETATLCVLCAYAEESQATSYSGLVHAKLGPGAGAALAPIMYIYLLLSCTAYLMIAADCLCPLLASAAGPEAWWAGRQAVVAAVGLGVALPLSLPRTLGAVAGVSNFKVYAIAFVVGAVLWRAMGAIGEPAYSWAAVHASTLDPSSPDCWRGLAVALPILAFGFQCHTAVVDLFLELEDEPSFFKPSSSSSSSSTGGRDRQPRSSSGGSSSGSNASSSSSSSASGAGSRMSPKLRGMMGVGVASLGAMAAFYGVMGVAGYLALPGGPDSNVMNGFPASDPLMQAARVMVGLIVIAAFPVNHVPARSTILEFVSHHLAPPAAAGADDSSSRRTSSSGGSGGSRGIGSGGGRSSGDGQQSELPAGVYTAETLLFCGVATAIALSVTDLGTMFQLVGGTAAAVLIFGIPGALLLKAATEGGSEGQGGGRRALLLAAGIALELITVTSWGVTLYNLTAQH</sequence>
<dbReference type="Gene3D" id="3.40.1740.10">
    <property type="entry name" value="VC0467-like"/>
    <property type="match status" value="1"/>
</dbReference>
<feature type="compositionally biased region" description="Polar residues" evidence="6">
    <location>
        <begin position="1"/>
        <end position="14"/>
    </location>
</feature>
<feature type="compositionally biased region" description="Gly residues" evidence="6">
    <location>
        <begin position="636"/>
        <end position="652"/>
    </location>
</feature>
<keyword evidence="10" id="KW-1185">Reference proteome</keyword>
<evidence type="ECO:0000256" key="4">
    <source>
        <dbReference type="ARBA" id="ARBA00022989"/>
    </source>
</evidence>
<feature type="domain" description="Amino acid transporter transmembrane" evidence="8">
    <location>
        <begin position="286"/>
        <end position="486"/>
    </location>
</feature>
<feature type="transmembrane region" description="Helical" evidence="7">
    <location>
        <begin position="285"/>
        <end position="312"/>
    </location>
</feature>
<comment type="caution">
    <text evidence="9">The sequence shown here is derived from an EMBL/GenBank/DDBJ whole genome shotgun (WGS) entry which is preliminary data.</text>
</comment>
<evidence type="ECO:0000259" key="8">
    <source>
        <dbReference type="Pfam" id="PF01490"/>
    </source>
</evidence>
<dbReference type="InterPro" id="IPR013057">
    <property type="entry name" value="AA_transpt_TM"/>
</dbReference>
<feature type="transmembrane region" description="Helical" evidence="7">
    <location>
        <begin position="689"/>
        <end position="709"/>
    </location>
</feature>
<evidence type="ECO:0000256" key="7">
    <source>
        <dbReference type="SAM" id="Phobius"/>
    </source>
</evidence>
<dbReference type="AlphaFoldDB" id="A0A2P6TIY4"/>
<gene>
    <name evidence="9" type="ORF">C2E21_7044</name>
</gene>
<feature type="transmembrane region" description="Helical" evidence="7">
    <location>
        <begin position="538"/>
        <end position="561"/>
    </location>
</feature>
<feature type="transmembrane region" description="Helical" evidence="7">
    <location>
        <begin position="729"/>
        <end position="750"/>
    </location>
</feature>
<keyword evidence="5 7" id="KW-0472">Membrane</keyword>
<feature type="compositionally biased region" description="Low complexity" evidence="6">
    <location>
        <begin position="504"/>
        <end position="528"/>
    </location>
</feature>
<name>A0A2P6TIY4_CHLSO</name>
<feature type="transmembrane region" description="Helical" evidence="7">
    <location>
        <begin position="333"/>
        <end position="355"/>
    </location>
</feature>
<evidence type="ECO:0000256" key="1">
    <source>
        <dbReference type="ARBA" id="ARBA00004141"/>
    </source>
</evidence>
<organism evidence="9 10">
    <name type="scientific">Chlorella sorokiniana</name>
    <name type="common">Freshwater green alga</name>
    <dbReference type="NCBI Taxonomy" id="3076"/>
    <lineage>
        <taxon>Eukaryota</taxon>
        <taxon>Viridiplantae</taxon>
        <taxon>Chlorophyta</taxon>
        <taxon>core chlorophytes</taxon>
        <taxon>Trebouxiophyceae</taxon>
        <taxon>Chlorellales</taxon>
        <taxon>Chlorellaceae</taxon>
        <taxon>Chlorella clade</taxon>
        <taxon>Chlorella</taxon>
    </lineage>
</organism>
<accession>A0A2P6TIY4</accession>
<dbReference type="GO" id="GO:0015179">
    <property type="term" value="F:L-amino acid transmembrane transporter activity"/>
    <property type="evidence" value="ECO:0007669"/>
    <property type="project" value="TreeGrafter"/>
</dbReference>
<dbReference type="InterPro" id="IPR003774">
    <property type="entry name" value="AlgH-like"/>
</dbReference>
<dbReference type="PANTHER" id="PTHR22950:SF652">
    <property type="entry name" value="TRANSMEMBRANE AMINO ACID TRANSPORTER FAMILY PROTEIN"/>
    <property type="match status" value="1"/>
</dbReference>
<evidence type="ECO:0000256" key="3">
    <source>
        <dbReference type="ARBA" id="ARBA00022970"/>
    </source>
</evidence>
<feature type="domain" description="Amino acid transporter transmembrane" evidence="8">
    <location>
        <begin position="533"/>
        <end position="713"/>
    </location>
</feature>
<dbReference type="GO" id="GO:0016020">
    <property type="term" value="C:membrane"/>
    <property type="evidence" value="ECO:0007669"/>
    <property type="project" value="UniProtKB-SubCell"/>
</dbReference>
<keyword evidence="2 7" id="KW-0812">Transmembrane</keyword>
<reference evidence="9 10" key="1">
    <citation type="journal article" date="2018" name="Plant J.">
        <title>Genome sequences of Chlorella sorokiniana UTEX 1602 and Micractinium conductrix SAG 241.80: implications to maltose excretion by a green alga.</title>
        <authorList>
            <person name="Arriola M.B."/>
            <person name="Velmurugan N."/>
            <person name="Zhang Y."/>
            <person name="Plunkett M.H."/>
            <person name="Hondzo H."/>
            <person name="Barney B.M."/>
        </authorList>
    </citation>
    <scope>NUCLEOTIDE SEQUENCE [LARGE SCALE GENOMIC DNA]</scope>
    <source>
        <strain evidence="10">UTEX 1602</strain>
    </source>
</reference>
<evidence type="ECO:0000256" key="5">
    <source>
        <dbReference type="ARBA" id="ARBA00023136"/>
    </source>
</evidence>
<dbReference type="Pfam" id="PF01490">
    <property type="entry name" value="Aa_trans"/>
    <property type="match status" value="2"/>
</dbReference>
<feature type="transmembrane region" description="Helical" evidence="7">
    <location>
        <begin position="581"/>
        <end position="599"/>
    </location>
</feature>
<dbReference type="Proteomes" id="UP000239899">
    <property type="component" value="Unassembled WGS sequence"/>
</dbReference>